<dbReference type="EMBL" id="BTGU01000073">
    <property type="protein sequence ID" value="GMN57792.1"/>
    <property type="molecule type" value="Genomic_DNA"/>
</dbReference>
<gene>
    <name evidence="2" type="ORF">TIFTF001_026903</name>
</gene>
<keyword evidence="1" id="KW-1133">Transmembrane helix</keyword>
<dbReference type="Proteomes" id="UP001187192">
    <property type="component" value="Unassembled WGS sequence"/>
</dbReference>
<dbReference type="AlphaFoldDB" id="A0AA88DM19"/>
<keyword evidence="1" id="KW-0812">Transmembrane</keyword>
<evidence type="ECO:0008006" key="4">
    <source>
        <dbReference type="Google" id="ProtNLM"/>
    </source>
</evidence>
<comment type="caution">
    <text evidence="2">The sequence shown here is derived from an EMBL/GenBank/DDBJ whole genome shotgun (WGS) entry which is preliminary data.</text>
</comment>
<organism evidence="2 3">
    <name type="scientific">Ficus carica</name>
    <name type="common">Common fig</name>
    <dbReference type="NCBI Taxonomy" id="3494"/>
    <lineage>
        <taxon>Eukaryota</taxon>
        <taxon>Viridiplantae</taxon>
        <taxon>Streptophyta</taxon>
        <taxon>Embryophyta</taxon>
        <taxon>Tracheophyta</taxon>
        <taxon>Spermatophyta</taxon>
        <taxon>Magnoliopsida</taxon>
        <taxon>eudicotyledons</taxon>
        <taxon>Gunneridae</taxon>
        <taxon>Pentapetalae</taxon>
        <taxon>rosids</taxon>
        <taxon>fabids</taxon>
        <taxon>Rosales</taxon>
        <taxon>Moraceae</taxon>
        <taxon>Ficeae</taxon>
        <taxon>Ficus</taxon>
    </lineage>
</organism>
<reference evidence="2" key="1">
    <citation type="submission" date="2023-07" db="EMBL/GenBank/DDBJ databases">
        <title>draft genome sequence of fig (Ficus carica).</title>
        <authorList>
            <person name="Takahashi T."/>
            <person name="Nishimura K."/>
        </authorList>
    </citation>
    <scope>NUCLEOTIDE SEQUENCE</scope>
</reference>
<feature type="transmembrane region" description="Helical" evidence="1">
    <location>
        <begin position="6"/>
        <end position="30"/>
    </location>
</feature>
<keyword evidence="3" id="KW-1185">Reference proteome</keyword>
<accession>A0AA88DM19</accession>
<proteinExistence type="predicted"/>
<sequence>MEVSVTKLFTVFVIVVTTTWAWKVVNWIWLRPKRLEKCLRKQGLKGNSYRIFSGDLKESTLMIKEAASKPINLSDDITTRVSPFLLQTMKNYGIYQYISICN</sequence>
<keyword evidence="1" id="KW-0472">Membrane</keyword>
<evidence type="ECO:0000256" key="1">
    <source>
        <dbReference type="SAM" id="Phobius"/>
    </source>
</evidence>
<evidence type="ECO:0000313" key="2">
    <source>
        <dbReference type="EMBL" id="GMN57792.1"/>
    </source>
</evidence>
<evidence type="ECO:0000313" key="3">
    <source>
        <dbReference type="Proteomes" id="UP001187192"/>
    </source>
</evidence>
<protein>
    <recommendedName>
        <fullName evidence="4">Cytochrome P450</fullName>
    </recommendedName>
</protein>
<name>A0AA88DM19_FICCA</name>